<sequence>MSKRALRRAAAERTELKSGTPSSARCASLGDARTTFGTMPRKDVVSWNSLIAAYSVNGYGDLAFDLNGSFQACGRHVDQDSSLRSLIPSRVKFEVGIAGGGSRIKIERHEGALYSVPCVYVEQDAVVEISKISSSGCDRNEDQVIPQDTFSFPSLSMLRFTRFIGLAVLLPVERRQNRW</sequence>
<dbReference type="Gramene" id="EFJ19981">
    <property type="protein sequence ID" value="EFJ19981"/>
    <property type="gene ID" value="SELMODRAFT_418656"/>
</dbReference>
<keyword evidence="2" id="KW-1185">Reference proteome</keyword>
<dbReference type="InterPro" id="IPR011990">
    <property type="entry name" value="TPR-like_helical_dom_sf"/>
</dbReference>
<dbReference type="Gene3D" id="1.25.40.10">
    <property type="entry name" value="Tetratricopeptide repeat domain"/>
    <property type="match status" value="1"/>
</dbReference>
<dbReference type="InParanoid" id="D8S6Q8"/>
<dbReference type="EMBL" id="GL377604">
    <property type="protein sequence ID" value="EFJ19981.1"/>
    <property type="molecule type" value="Genomic_DNA"/>
</dbReference>
<dbReference type="Proteomes" id="UP000001514">
    <property type="component" value="Unassembled WGS sequence"/>
</dbReference>
<dbReference type="KEGG" id="smo:SELMODRAFT_418656"/>
<evidence type="ECO:0000313" key="2">
    <source>
        <dbReference type="Proteomes" id="UP000001514"/>
    </source>
</evidence>
<protein>
    <submittedName>
        <fullName evidence="1">Uncharacterized protein</fullName>
    </submittedName>
</protein>
<accession>D8S6Q8</accession>
<evidence type="ECO:0000313" key="1">
    <source>
        <dbReference type="EMBL" id="EFJ19981.1"/>
    </source>
</evidence>
<reference evidence="1 2" key="1">
    <citation type="journal article" date="2011" name="Science">
        <title>The Selaginella genome identifies genetic changes associated with the evolution of vascular plants.</title>
        <authorList>
            <person name="Banks J.A."/>
            <person name="Nishiyama T."/>
            <person name="Hasebe M."/>
            <person name="Bowman J.L."/>
            <person name="Gribskov M."/>
            <person name="dePamphilis C."/>
            <person name="Albert V.A."/>
            <person name="Aono N."/>
            <person name="Aoyama T."/>
            <person name="Ambrose B.A."/>
            <person name="Ashton N.W."/>
            <person name="Axtell M.J."/>
            <person name="Barker E."/>
            <person name="Barker M.S."/>
            <person name="Bennetzen J.L."/>
            <person name="Bonawitz N.D."/>
            <person name="Chapple C."/>
            <person name="Cheng C."/>
            <person name="Correa L.G."/>
            <person name="Dacre M."/>
            <person name="DeBarry J."/>
            <person name="Dreyer I."/>
            <person name="Elias M."/>
            <person name="Engstrom E.M."/>
            <person name="Estelle M."/>
            <person name="Feng L."/>
            <person name="Finet C."/>
            <person name="Floyd S.K."/>
            <person name="Frommer W.B."/>
            <person name="Fujita T."/>
            <person name="Gramzow L."/>
            <person name="Gutensohn M."/>
            <person name="Harholt J."/>
            <person name="Hattori M."/>
            <person name="Heyl A."/>
            <person name="Hirai T."/>
            <person name="Hiwatashi Y."/>
            <person name="Ishikawa M."/>
            <person name="Iwata M."/>
            <person name="Karol K.G."/>
            <person name="Koehler B."/>
            <person name="Kolukisaoglu U."/>
            <person name="Kubo M."/>
            <person name="Kurata T."/>
            <person name="Lalonde S."/>
            <person name="Li K."/>
            <person name="Li Y."/>
            <person name="Litt A."/>
            <person name="Lyons E."/>
            <person name="Manning G."/>
            <person name="Maruyama T."/>
            <person name="Michael T.P."/>
            <person name="Mikami K."/>
            <person name="Miyazaki S."/>
            <person name="Morinaga S."/>
            <person name="Murata T."/>
            <person name="Mueller-Roeber B."/>
            <person name="Nelson D.R."/>
            <person name="Obara M."/>
            <person name="Oguri Y."/>
            <person name="Olmstead R.G."/>
            <person name="Onodera N."/>
            <person name="Petersen B.L."/>
            <person name="Pils B."/>
            <person name="Prigge M."/>
            <person name="Rensing S.A."/>
            <person name="Riano-Pachon D.M."/>
            <person name="Roberts A.W."/>
            <person name="Sato Y."/>
            <person name="Scheller H.V."/>
            <person name="Schulz B."/>
            <person name="Schulz C."/>
            <person name="Shakirov E.V."/>
            <person name="Shibagaki N."/>
            <person name="Shinohara N."/>
            <person name="Shippen D.E."/>
            <person name="Soerensen I."/>
            <person name="Sotooka R."/>
            <person name="Sugimoto N."/>
            <person name="Sugita M."/>
            <person name="Sumikawa N."/>
            <person name="Tanurdzic M."/>
            <person name="Theissen G."/>
            <person name="Ulvskov P."/>
            <person name="Wakazuki S."/>
            <person name="Weng J.K."/>
            <person name="Willats W.W."/>
            <person name="Wipf D."/>
            <person name="Wolf P.G."/>
            <person name="Yang L."/>
            <person name="Zimmer A.D."/>
            <person name="Zhu Q."/>
            <person name="Mitros T."/>
            <person name="Hellsten U."/>
            <person name="Loque D."/>
            <person name="Otillar R."/>
            <person name="Salamov A."/>
            <person name="Schmutz J."/>
            <person name="Shapiro H."/>
            <person name="Lindquist E."/>
            <person name="Lucas S."/>
            <person name="Rokhsar D."/>
            <person name="Grigoriev I.V."/>
        </authorList>
    </citation>
    <scope>NUCLEOTIDE SEQUENCE [LARGE SCALE GENOMIC DNA]</scope>
</reference>
<gene>
    <name evidence="1" type="ORF">SELMODRAFT_418656</name>
</gene>
<proteinExistence type="predicted"/>
<dbReference type="HOGENOM" id="CLU_1505925_0_0_1"/>
<dbReference type="AlphaFoldDB" id="D8S6Q8"/>
<organism evidence="2">
    <name type="scientific">Selaginella moellendorffii</name>
    <name type="common">Spikemoss</name>
    <dbReference type="NCBI Taxonomy" id="88036"/>
    <lineage>
        <taxon>Eukaryota</taxon>
        <taxon>Viridiplantae</taxon>
        <taxon>Streptophyta</taxon>
        <taxon>Embryophyta</taxon>
        <taxon>Tracheophyta</taxon>
        <taxon>Lycopodiopsida</taxon>
        <taxon>Selaginellales</taxon>
        <taxon>Selaginellaceae</taxon>
        <taxon>Selaginella</taxon>
    </lineage>
</organism>
<name>D8S6Q8_SELML</name>